<dbReference type="EMBL" id="VSWD01000005">
    <property type="protein sequence ID" value="KAK3103203.1"/>
    <property type="molecule type" value="Genomic_DNA"/>
</dbReference>
<evidence type="ECO:0000256" key="7">
    <source>
        <dbReference type="ARBA" id="ARBA00023212"/>
    </source>
</evidence>
<feature type="domain" description="Kinesin motor" evidence="12">
    <location>
        <begin position="1"/>
        <end position="205"/>
    </location>
</feature>
<feature type="coiled-coil region" evidence="10">
    <location>
        <begin position="538"/>
        <end position="575"/>
    </location>
</feature>
<comment type="caution">
    <text evidence="13">The sequence shown here is derived from an EMBL/GenBank/DDBJ whole genome shotgun (WGS) entry which is preliminary data.</text>
</comment>
<keyword evidence="5 10" id="KW-0175">Coiled coil</keyword>
<dbReference type="InterPro" id="IPR019821">
    <property type="entry name" value="Kinesin_motor_CS"/>
</dbReference>
<feature type="coiled-coil region" evidence="10">
    <location>
        <begin position="214"/>
        <end position="241"/>
    </location>
</feature>
<dbReference type="SUPFAM" id="SSF52540">
    <property type="entry name" value="P-loop containing nucleoside triphosphate hydrolases"/>
    <property type="match status" value="1"/>
</dbReference>
<evidence type="ECO:0000256" key="10">
    <source>
        <dbReference type="SAM" id="Coils"/>
    </source>
</evidence>
<feature type="region of interest" description="Disordered" evidence="11">
    <location>
        <begin position="309"/>
        <end position="431"/>
    </location>
</feature>
<dbReference type="GO" id="GO:0003777">
    <property type="term" value="F:microtubule motor activity"/>
    <property type="evidence" value="ECO:0007669"/>
    <property type="project" value="InterPro"/>
</dbReference>
<evidence type="ECO:0000256" key="2">
    <source>
        <dbReference type="ARBA" id="ARBA00022701"/>
    </source>
</evidence>
<dbReference type="PROSITE" id="PS00411">
    <property type="entry name" value="KINESIN_MOTOR_1"/>
    <property type="match status" value="1"/>
</dbReference>
<keyword evidence="4 9" id="KW-0067">ATP-binding</keyword>
<organism evidence="13 14">
    <name type="scientific">Pinctada imbricata</name>
    <name type="common">Atlantic pearl-oyster</name>
    <name type="synonym">Pinctada martensii</name>
    <dbReference type="NCBI Taxonomy" id="66713"/>
    <lineage>
        <taxon>Eukaryota</taxon>
        <taxon>Metazoa</taxon>
        <taxon>Spiralia</taxon>
        <taxon>Lophotrochozoa</taxon>
        <taxon>Mollusca</taxon>
        <taxon>Bivalvia</taxon>
        <taxon>Autobranchia</taxon>
        <taxon>Pteriomorphia</taxon>
        <taxon>Pterioida</taxon>
        <taxon>Pterioidea</taxon>
        <taxon>Pteriidae</taxon>
        <taxon>Pinctada</taxon>
    </lineage>
</organism>
<dbReference type="PRINTS" id="PR00380">
    <property type="entry name" value="KINESINHEAVY"/>
</dbReference>
<gene>
    <name evidence="13" type="ORF">FSP39_017361</name>
</gene>
<dbReference type="InterPro" id="IPR001752">
    <property type="entry name" value="Kinesin_motor_dom"/>
</dbReference>
<dbReference type="InterPro" id="IPR027417">
    <property type="entry name" value="P-loop_NTPase"/>
</dbReference>
<feature type="coiled-coil region" evidence="10">
    <location>
        <begin position="453"/>
        <end position="506"/>
    </location>
</feature>
<dbReference type="SMART" id="SM00129">
    <property type="entry name" value="KISc"/>
    <property type="match status" value="1"/>
</dbReference>
<evidence type="ECO:0000256" key="1">
    <source>
        <dbReference type="ARBA" id="ARBA00004245"/>
    </source>
</evidence>
<dbReference type="GO" id="GO:0008017">
    <property type="term" value="F:microtubule binding"/>
    <property type="evidence" value="ECO:0007669"/>
    <property type="project" value="InterPro"/>
</dbReference>
<evidence type="ECO:0000256" key="6">
    <source>
        <dbReference type="ARBA" id="ARBA00023175"/>
    </source>
</evidence>
<dbReference type="Gene3D" id="3.40.850.10">
    <property type="entry name" value="Kinesin motor domain"/>
    <property type="match status" value="1"/>
</dbReference>
<evidence type="ECO:0000313" key="13">
    <source>
        <dbReference type="EMBL" id="KAK3103203.1"/>
    </source>
</evidence>
<sequence>MEGQAGIWTVKNLSVHYAATEEVAQNLLLQGQANRRVAATAVHDRSSRSHAVLTIQLTSKKPGSDVLVRSKLHLVDLAGSERVSKTGAHGNLLNEAKCINLSLHYLESVIIALQGEKAPPSRRQQHSAGPPRGPNSLDKKRPHSADPTPRVTKYVPYRNSLLTMVLRDSLGGNCMTCMIATISLEYLNLGETLSTCRFAGRVACIANSVSRNEEVDEKSLVKKLRKRVAELETELACLLMEKEETNFTLELMNTKLTDEDKLECNKIIEKYVEGKVNDPVSEGITNPYKFRECMKILKKMVVDGVFRNPANQNPDGTVNIDVDHYNSPMIGSEINAKRRRSLDETGDDRKRSHVDNTQCNQSTSVQGHKSRPRHKETAVTIPITNAWGEDTYQSEPEQPIRRPRHRQRRRQNPPLTDPDTDKEEDKKKFDELRLVRNVGTNNRRRRHYKSPFEKKRIKEIKKLNEKVENMQQTQIDKEGELVQMKLNLAEQELNIMEEQIKTKLSVTEDQLADQQAYVQQLKADEADVQLIQKERMVEKQLRKKQEKANRKIEAIDEKRKQLHQHSEDVQNEISKAKPTLKDQYGKYRNRDGSLNTRQVFDMLRTEEKKQEKIQNQMEHERMLMLSQHLEMKEAATRQKLREFKDMLRMSHSAGFPEGHGGGENGYLRSITAPDYAEPVRSKAREENNTEEPSARSAIAGESRLTEKPLAESSRPVSRQSVKSTKSIIPDSEFYAKKRQEKDPTVRWESPYSRPSTACSNVPPNIEVIKSVNGDDPEFGYGMTDDYKSTRASKRSARSELMPMDDEADDEMDVYETMMPSEYVYGMTPKDKFDGRKMGLASTTFDMALKQMLESQDQEMYPDHDGY</sequence>
<keyword evidence="2 9" id="KW-0493">Microtubule</keyword>
<evidence type="ECO:0000256" key="9">
    <source>
        <dbReference type="RuleBase" id="RU000394"/>
    </source>
</evidence>
<feature type="compositionally biased region" description="Basic and acidic residues" evidence="11">
    <location>
        <begin position="678"/>
        <end position="687"/>
    </location>
</feature>
<keyword evidence="6 9" id="KW-0505">Motor protein</keyword>
<dbReference type="GO" id="GO:0005874">
    <property type="term" value="C:microtubule"/>
    <property type="evidence" value="ECO:0007669"/>
    <property type="project" value="UniProtKB-KW"/>
</dbReference>
<evidence type="ECO:0000259" key="12">
    <source>
        <dbReference type="PROSITE" id="PS50067"/>
    </source>
</evidence>
<protein>
    <recommendedName>
        <fullName evidence="9">Kinesin-like protein</fullName>
    </recommendedName>
</protein>
<feature type="region of interest" description="Disordered" evidence="11">
    <location>
        <begin position="678"/>
        <end position="725"/>
    </location>
</feature>
<evidence type="ECO:0000256" key="5">
    <source>
        <dbReference type="ARBA" id="ARBA00023054"/>
    </source>
</evidence>
<name>A0AA89C7Y2_PINIB</name>
<comment type="caution">
    <text evidence="8">Lacks conserved residue(s) required for the propagation of feature annotation.</text>
</comment>
<feature type="compositionally biased region" description="Basic residues" evidence="11">
    <location>
        <begin position="401"/>
        <end position="411"/>
    </location>
</feature>
<evidence type="ECO:0000256" key="4">
    <source>
        <dbReference type="ARBA" id="ARBA00022840"/>
    </source>
</evidence>
<dbReference type="PROSITE" id="PS50067">
    <property type="entry name" value="KINESIN_MOTOR_2"/>
    <property type="match status" value="1"/>
</dbReference>
<comment type="subcellular location">
    <subcellularLocation>
        <location evidence="1">Cytoplasm</location>
        <location evidence="1">Cytoskeleton</location>
    </subcellularLocation>
</comment>
<dbReference type="Proteomes" id="UP001186944">
    <property type="component" value="Unassembled WGS sequence"/>
</dbReference>
<keyword evidence="7" id="KW-0963">Cytoplasm</keyword>
<dbReference type="PANTHER" id="PTHR47968">
    <property type="entry name" value="CENTROMERE PROTEIN E"/>
    <property type="match status" value="1"/>
</dbReference>
<dbReference type="PANTHER" id="PTHR47968:SF36">
    <property type="entry name" value="KINESIN HEAVY CHAIN ISOFORM X1"/>
    <property type="match status" value="1"/>
</dbReference>
<evidence type="ECO:0000256" key="11">
    <source>
        <dbReference type="SAM" id="MobiDB-lite"/>
    </source>
</evidence>
<accession>A0AA89C7Y2</accession>
<dbReference type="GO" id="GO:0005524">
    <property type="term" value="F:ATP binding"/>
    <property type="evidence" value="ECO:0007669"/>
    <property type="project" value="UniProtKB-KW"/>
</dbReference>
<feature type="compositionally biased region" description="Basic and acidic residues" evidence="11">
    <location>
        <begin position="341"/>
        <end position="354"/>
    </location>
</feature>
<reference evidence="13" key="1">
    <citation type="submission" date="2019-08" db="EMBL/GenBank/DDBJ databases">
        <title>The improved chromosome-level genome for the pearl oyster Pinctada fucata martensii using PacBio sequencing and Hi-C.</title>
        <authorList>
            <person name="Zheng Z."/>
        </authorList>
    </citation>
    <scope>NUCLEOTIDE SEQUENCE</scope>
    <source>
        <strain evidence="13">ZZ-2019</strain>
        <tissue evidence="13">Adductor muscle</tissue>
    </source>
</reference>
<dbReference type="Pfam" id="PF00225">
    <property type="entry name" value="Kinesin"/>
    <property type="match status" value="1"/>
</dbReference>
<comment type="similarity">
    <text evidence="8 9">Belongs to the TRAFAC class myosin-kinesin ATPase superfamily. Kinesin family.</text>
</comment>
<evidence type="ECO:0000313" key="14">
    <source>
        <dbReference type="Proteomes" id="UP001186944"/>
    </source>
</evidence>
<dbReference type="GO" id="GO:0007018">
    <property type="term" value="P:microtubule-based movement"/>
    <property type="evidence" value="ECO:0007669"/>
    <property type="project" value="InterPro"/>
</dbReference>
<feature type="compositionally biased region" description="Polar residues" evidence="11">
    <location>
        <begin position="714"/>
        <end position="725"/>
    </location>
</feature>
<proteinExistence type="inferred from homology"/>
<dbReference type="InterPro" id="IPR036961">
    <property type="entry name" value="Kinesin_motor_dom_sf"/>
</dbReference>
<keyword evidence="14" id="KW-1185">Reference proteome</keyword>
<feature type="region of interest" description="Disordered" evidence="11">
    <location>
        <begin position="116"/>
        <end position="151"/>
    </location>
</feature>
<evidence type="ECO:0000256" key="3">
    <source>
        <dbReference type="ARBA" id="ARBA00022741"/>
    </source>
</evidence>
<keyword evidence="7" id="KW-0206">Cytoskeleton</keyword>
<feature type="region of interest" description="Disordered" evidence="11">
    <location>
        <begin position="779"/>
        <end position="800"/>
    </location>
</feature>
<evidence type="ECO:0000256" key="8">
    <source>
        <dbReference type="PROSITE-ProRule" id="PRU00283"/>
    </source>
</evidence>
<feature type="region of interest" description="Disordered" evidence="11">
    <location>
        <begin position="737"/>
        <end position="758"/>
    </location>
</feature>
<dbReference type="InterPro" id="IPR027640">
    <property type="entry name" value="Kinesin-like_fam"/>
</dbReference>
<feature type="compositionally biased region" description="Polar residues" evidence="11">
    <location>
        <begin position="355"/>
        <end position="367"/>
    </location>
</feature>
<dbReference type="AlphaFoldDB" id="A0AA89C7Y2"/>
<keyword evidence="3 9" id="KW-0547">Nucleotide-binding</keyword>